<protein>
    <recommendedName>
        <fullName evidence="5">Reelin domain-containing protein</fullName>
    </recommendedName>
</protein>
<keyword evidence="2" id="KW-0732">Signal</keyword>
<evidence type="ECO:0000256" key="1">
    <source>
        <dbReference type="SAM" id="MobiDB-lite"/>
    </source>
</evidence>
<feature type="compositionally biased region" description="Low complexity" evidence="1">
    <location>
        <begin position="244"/>
        <end position="261"/>
    </location>
</feature>
<dbReference type="Gene3D" id="2.60.40.4060">
    <property type="entry name" value="Reeler domain"/>
    <property type="match status" value="1"/>
</dbReference>
<feature type="compositionally biased region" description="Basic residues" evidence="1">
    <location>
        <begin position="282"/>
        <end position="294"/>
    </location>
</feature>
<evidence type="ECO:0000313" key="4">
    <source>
        <dbReference type="Proteomes" id="UP001212841"/>
    </source>
</evidence>
<dbReference type="EMBL" id="JADGJD010000949">
    <property type="protein sequence ID" value="KAJ3047506.1"/>
    <property type="molecule type" value="Genomic_DNA"/>
</dbReference>
<reference evidence="3" key="1">
    <citation type="submission" date="2020-05" db="EMBL/GenBank/DDBJ databases">
        <title>Phylogenomic resolution of chytrid fungi.</title>
        <authorList>
            <person name="Stajich J.E."/>
            <person name="Amses K."/>
            <person name="Simmons R."/>
            <person name="Seto K."/>
            <person name="Myers J."/>
            <person name="Bonds A."/>
            <person name="Quandt C.A."/>
            <person name="Barry K."/>
            <person name="Liu P."/>
            <person name="Grigoriev I."/>
            <person name="Longcore J.E."/>
            <person name="James T.Y."/>
        </authorList>
    </citation>
    <scope>NUCLEOTIDE SEQUENCE</scope>
    <source>
        <strain evidence="3">JEL0318</strain>
    </source>
</reference>
<dbReference type="AlphaFoldDB" id="A0AAD5SEA5"/>
<dbReference type="Proteomes" id="UP001212841">
    <property type="component" value="Unassembled WGS sequence"/>
</dbReference>
<sequence length="310" mass="31691">MFRKAIFLSVISAFASVSALPTGAPRCAINTDAIQAGHGAPPTASLGYTVTVAPSTTGTNTFDIKVANSAGLTSFQGVLLYVQSDADANSHLGKFINLDAQKFHFQTDPCTAQNIAGDAESTITHSSSTDKPLSETVFTWQASDADLAVPGPIKVHAVVLQNMQNYQSVDPVDVPISGGTAGTAVGTSVDVTPMATPTPDGGGDVMTSTMTITVDAPTGTTGMGAPTAEPPVPTETMMAPTATVPMVPSTTSCTSTPSAAPKAKCRNPGPPSKPPGGGPGGHRGREKQRQRNRNGRNGGAGRLGRFHDAY</sequence>
<proteinExistence type="predicted"/>
<comment type="caution">
    <text evidence="3">The sequence shown here is derived from an EMBL/GenBank/DDBJ whole genome shotgun (WGS) entry which is preliminary data.</text>
</comment>
<evidence type="ECO:0008006" key="5">
    <source>
        <dbReference type="Google" id="ProtNLM"/>
    </source>
</evidence>
<feature type="compositionally biased region" description="Pro residues" evidence="1">
    <location>
        <begin position="268"/>
        <end position="277"/>
    </location>
</feature>
<dbReference type="InterPro" id="IPR042307">
    <property type="entry name" value="Reeler_sf"/>
</dbReference>
<feature type="region of interest" description="Disordered" evidence="1">
    <location>
        <begin position="244"/>
        <end position="310"/>
    </location>
</feature>
<evidence type="ECO:0000313" key="3">
    <source>
        <dbReference type="EMBL" id="KAJ3047506.1"/>
    </source>
</evidence>
<feature type="chain" id="PRO_5041954611" description="Reelin domain-containing protein" evidence="2">
    <location>
        <begin position="20"/>
        <end position="310"/>
    </location>
</feature>
<evidence type="ECO:0000256" key="2">
    <source>
        <dbReference type="SAM" id="SignalP"/>
    </source>
</evidence>
<keyword evidence="4" id="KW-1185">Reference proteome</keyword>
<name>A0AAD5SEA5_9FUNG</name>
<feature type="signal peptide" evidence="2">
    <location>
        <begin position="1"/>
        <end position="19"/>
    </location>
</feature>
<organism evidence="3 4">
    <name type="scientific">Rhizophlyctis rosea</name>
    <dbReference type="NCBI Taxonomy" id="64517"/>
    <lineage>
        <taxon>Eukaryota</taxon>
        <taxon>Fungi</taxon>
        <taxon>Fungi incertae sedis</taxon>
        <taxon>Chytridiomycota</taxon>
        <taxon>Chytridiomycota incertae sedis</taxon>
        <taxon>Chytridiomycetes</taxon>
        <taxon>Rhizophlyctidales</taxon>
        <taxon>Rhizophlyctidaceae</taxon>
        <taxon>Rhizophlyctis</taxon>
    </lineage>
</organism>
<accession>A0AAD5SEA5</accession>
<gene>
    <name evidence="3" type="ORF">HK097_011470</name>
</gene>